<dbReference type="RefSeq" id="WP_338392154.1">
    <property type="nucleotide sequence ID" value="NZ_AP025314.1"/>
</dbReference>
<proteinExistence type="predicted"/>
<feature type="transmembrane region" description="Helical" evidence="1">
    <location>
        <begin position="6"/>
        <end position="25"/>
    </location>
</feature>
<keyword evidence="3" id="KW-1185">Reference proteome</keyword>
<protein>
    <recommendedName>
        <fullName evidence="4">MotA/TolQ/ExbB proton channel domain-containing protein</fullName>
    </recommendedName>
</protein>
<dbReference type="KEGG" id="fax:FUAX_30420"/>
<gene>
    <name evidence="2" type="ORF">FUAX_30420</name>
</gene>
<feature type="transmembrane region" description="Helical" evidence="1">
    <location>
        <begin position="37"/>
        <end position="58"/>
    </location>
</feature>
<feature type="transmembrane region" description="Helical" evidence="1">
    <location>
        <begin position="78"/>
        <end position="102"/>
    </location>
</feature>
<evidence type="ECO:0000313" key="3">
    <source>
        <dbReference type="Proteomes" id="UP001348817"/>
    </source>
</evidence>
<evidence type="ECO:0000313" key="2">
    <source>
        <dbReference type="EMBL" id="BDD10610.1"/>
    </source>
</evidence>
<evidence type="ECO:0000256" key="1">
    <source>
        <dbReference type="SAM" id="Phobius"/>
    </source>
</evidence>
<dbReference type="AlphaFoldDB" id="A0AAU9CMM5"/>
<keyword evidence="1" id="KW-0472">Membrane</keyword>
<organism evidence="2 3">
    <name type="scientific">Fulvitalea axinellae</name>
    <dbReference type="NCBI Taxonomy" id="1182444"/>
    <lineage>
        <taxon>Bacteria</taxon>
        <taxon>Pseudomonadati</taxon>
        <taxon>Bacteroidota</taxon>
        <taxon>Cytophagia</taxon>
        <taxon>Cytophagales</taxon>
        <taxon>Persicobacteraceae</taxon>
        <taxon>Fulvitalea</taxon>
    </lineage>
</organism>
<dbReference type="EMBL" id="AP025314">
    <property type="protein sequence ID" value="BDD10610.1"/>
    <property type="molecule type" value="Genomic_DNA"/>
</dbReference>
<keyword evidence="1" id="KW-1133">Transmembrane helix</keyword>
<accession>A0AAU9CMM5</accession>
<sequence length="107" mass="11145">MDFIDIGLNAAYILIALCLLGAIVLPLINAMSDPKGLLGGLVGLIALAVIFGLGYSFAGNEVTAVYTKAGVDASDSQLVGAMLNTTYVLIALSFIGIVFTWVHDLIK</sequence>
<reference evidence="2 3" key="1">
    <citation type="submission" date="2021-12" db="EMBL/GenBank/DDBJ databases">
        <title>Genome sequencing of bacteria with rrn-lacking chromosome and rrn-plasmid.</title>
        <authorList>
            <person name="Anda M."/>
            <person name="Iwasaki W."/>
        </authorList>
    </citation>
    <scope>NUCLEOTIDE SEQUENCE [LARGE SCALE GENOMIC DNA]</scope>
    <source>
        <strain evidence="2 3">DSM 100852</strain>
    </source>
</reference>
<evidence type="ECO:0008006" key="4">
    <source>
        <dbReference type="Google" id="ProtNLM"/>
    </source>
</evidence>
<keyword evidence="1" id="KW-0812">Transmembrane</keyword>
<name>A0AAU9CMM5_9BACT</name>
<dbReference type="Proteomes" id="UP001348817">
    <property type="component" value="Chromosome"/>
</dbReference>